<dbReference type="AlphaFoldDB" id="A0A5D0CYN1"/>
<feature type="domain" description="Putative zinc-finger" evidence="4">
    <location>
        <begin position="32"/>
        <end position="57"/>
    </location>
</feature>
<sequence length="281" mass="31310">MSDSVYKQTVGASRPDPLPGCTARYTEEDWVDWVLGTVAGPKRAEMRAHLEVCPSCRQLSADWERVLLYSEPQGDPEAGTAGNREQVQPAVPAERVRKSLRWRVRFIGLRNEAKELIRGGLRRRGAILAFSFALIVAGGWVLRTEHAADEPWSTYVERYEPAALPVMSSPESVALPLDGGRLAPESGMVWYNEASREMLMLVGGIVPREDQIVEVWAVKEGSRDSLGLLQYHAYRAHLYVKNKEALQEADNLVLTVETRNGDPEDPAPKDTIFVDLTAGRK</sequence>
<evidence type="ECO:0000259" key="3">
    <source>
        <dbReference type="Pfam" id="PF10099"/>
    </source>
</evidence>
<dbReference type="GO" id="GO:0005886">
    <property type="term" value="C:plasma membrane"/>
    <property type="evidence" value="ECO:0007669"/>
    <property type="project" value="InterPro"/>
</dbReference>
<organism evidence="5 6">
    <name type="scientific">Paenibacillus faecis</name>
    <dbReference type="NCBI Taxonomy" id="862114"/>
    <lineage>
        <taxon>Bacteria</taxon>
        <taxon>Bacillati</taxon>
        <taxon>Bacillota</taxon>
        <taxon>Bacilli</taxon>
        <taxon>Bacillales</taxon>
        <taxon>Paenibacillaceae</taxon>
        <taxon>Paenibacillus</taxon>
    </lineage>
</organism>
<evidence type="ECO:0000259" key="4">
    <source>
        <dbReference type="Pfam" id="PF13490"/>
    </source>
</evidence>
<feature type="domain" description="Anti-sigma K factor RskA C-terminal" evidence="3">
    <location>
        <begin position="129"/>
        <end position="270"/>
    </location>
</feature>
<evidence type="ECO:0000313" key="5">
    <source>
        <dbReference type="EMBL" id="TYA15142.1"/>
    </source>
</evidence>
<proteinExistence type="inferred from homology"/>
<accession>A0A5D0CYN1</accession>
<dbReference type="EMBL" id="VSDO01000001">
    <property type="protein sequence ID" value="TYA15142.1"/>
    <property type="molecule type" value="Genomic_DNA"/>
</dbReference>
<protein>
    <recommendedName>
        <fullName evidence="2">Anti-sigma-W factor RsiW</fullName>
    </recommendedName>
</protein>
<dbReference type="Pfam" id="PF13490">
    <property type="entry name" value="zf-HC2"/>
    <property type="match status" value="1"/>
</dbReference>
<keyword evidence="6" id="KW-1185">Reference proteome</keyword>
<comment type="similarity">
    <text evidence="1">Belongs to the zinc-associated anti-sigma factor (ZAS) superfamily. Anti-sigma-W factor family.</text>
</comment>
<evidence type="ECO:0000313" key="6">
    <source>
        <dbReference type="Proteomes" id="UP000325218"/>
    </source>
</evidence>
<dbReference type="Proteomes" id="UP000325218">
    <property type="component" value="Unassembled WGS sequence"/>
</dbReference>
<dbReference type="InterPro" id="IPR041916">
    <property type="entry name" value="Anti_sigma_zinc_sf"/>
</dbReference>
<dbReference type="RefSeq" id="WP_148450733.1">
    <property type="nucleotide sequence ID" value="NZ_VSDO01000001.1"/>
</dbReference>
<evidence type="ECO:0000256" key="2">
    <source>
        <dbReference type="ARBA" id="ARBA00024438"/>
    </source>
</evidence>
<dbReference type="Pfam" id="PF10099">
    <property type="entry name" value="RskA_C"/>
    <property type="match status" value="1"/>
</dbReference>
<gene>
    <name evidence="5" type="ORF">FRY98_05675</name>
</gene>
<name>A0A5D0CYN1_9BACL</name>
<evidence type="ECO:0000256" key="1">
    <source>
        <dbReference type="ARBA" id="ARBA00024353"/>
    </source>
</evidence>
<dbReference type="InterPro" id="IPR027383">
    <property type="entry name" value="Znf_put"/>
</dbReference>
<dbReference type="InterPro" id="IPR018764">
    <property type="entry name" value="RskA_C"/>
</dbReference>
<dbReference type="Gene3D" id="1.10.10.1320">
    <property type="entry name" value="Anti-sigma factor, zinc-finger domain"/>
    <property type="match status" value="1"/>
</dbReference>
<dbReference type="OrthoDB" id="2662941at2"/>
<comment type="caution">
    <text evidence="5">The sequence shown here is derived from an EMBL/GenBank/DDBJ whole genome shotgun (WGS) entry which is preliminary data.</text>
</comment>
<reference evidence="5 6" key="1">
    <citation type="submission" date="2019-08" db="EMBL/GenBank/DDBJ databases">
        <title>Genome sequencing of Paenibacillus faecis DSM 23593(T).</title>
        <authorList>
            <person name="Kook J.-K."/>
            <person name="Park S.-N."/>
            <person name="Lim Y.K."/>
        </authorList>
    </citation>
    <scope>NUCLEOTIDE SEQUENCE [LARGE SCALE GENOMIC DNA]</scope>
    <source>
        <strain evidence="5 6">DSM 23593</strain>
    </source>
</reference>